<evidence type="ECO:0000256" key="2">
    <source>
        <dbReference type="SAM" id="SignalP"/>
    </source>
</evidence>
<sequence>MLSVSFVCVCHLTITLSRYTLIPIQPSHFHLLFTCSPPLCTYDGDAADEHTALPQREAAAALHLAHGDPPSGHAGATPLALPQVSLEHRHTAAGARHYQATGPLAKEALKSFVKKWLPVIKHRKAPQVSQSSQTNAATKRSHATLSRGITESRVPEPRACAAAAPPPSPCVLRQSGSVAPLGFPGAVVRCAARQVSPGGHAGTCGPRHTVSHAWSAGHEG</sequence>
<feature type="region of interest" description="Disordered" evidence="1">
    <location>
        <begin position="124"/>
        <end position="167"/>
    </location>
</feature>
<reference evidence="3 4" key="1">
    <citation type="submission" date="2019-05" db="EMBL/GenBank/DDBJ databases">
        <title>Another draft genome of Portunus trituberculatus and its Hox gene families provides insights of decapod evolution.</title>
        <authorList>
            <person name="Jeong J.-H."/>
            <person name="Song I."/>
            <person name="Kim S."/>
            <person name="Choi T."/>
            <person name="Kim D."/>
            <person name="Ryu S."/>
            <person name="Kim W."/>
        </authorList>
    </citation>
    <scope>NUCLEOTIDE SEQUENCE [LARGE SCALE GENOMIC DNA]</scope>
    <source>
        <tissue evidence="3">Muscle</tissue>
    </source>
</reference>
<proteinExistence type="predicted"/>
<name>A0A5B7J9J4_PORTR</name>
<dbReference type="EMBL" id="VSRR010087943">
    <property type="protein sequence ID" value="MPC91489.1"/>
    <property type="molecule type" value="Genomic_DNA"/>
</dbReference>
<keyword evidence="4" id="KW-1185">Reference proteome</keyword>
<dbReference type="AlphaFoldDB" id="A0A5B7J9J4"/>
<evidence type="ECO:0000313" key="4">
    <source>
        <dbReference type="Proteomes" id="UP000324222"/>
    </source>
</evidence>
<feature type="chain" id="PRO_5022855733" evidence="2">
    <location>
        <begin position="18"/>
        <end position="220"/>
    </location>
</feature>
<feature type="signal peptide" evidence="2">
    <location>
        <begin position="1"/>
        <end position="17"/>
    </location>
</feature>
<keyword evidence="2" id="KW-0732">Signal</keyword>
<feature type="compositionally biased region" description="Polar residues" evidence="1">
    <location>
        <begin position="127"/>
        <end position="149"/>
    </location>
</feature>
<accession>A0A5B7J9J4</accession>
<protein>
    <submittedName>
        <fullName evidence="3">Uncharacterized protein</fullName>
    </submittedName>
</protein>
<gene>
    <name evidence="3" type="ORF">E2C01_086529</name>
</gene>
<comment type="caution">
    <text evidence="3">The sequence shown here is derived from an EMBL/GenBank/DDBJ whole genome shotgun (WGS) entry which is preliminary data.</text>
</comment>
<dbReference type="Proteomes" id="UP000324222">
    <property type="component" value="Unassembled WGS sequence"/>
</dbReference>
<evidence type="ECO:0000256" key="1">
    <source>
        <dbReference type="SAM" id="MobiDB-lite"/>
    </source>
</evidence>
<organism evidence="3 4">
    <name type="scientific">Portunus trituberculatus</name>
    <name type="common">Swimming crab</name>
    <name type="synonym">Neptunus trituberculatus</name>
    <dbReference type="NCBI Taxonomy" id="210409"/>
    <lineage>
        <taxon>Eukaryota</taxon>
        <taxon>Metazoa</taxon>
        <taxon>Ecdysozoa</taxon>
        <taxon>Arthropoda</taxon>
        <taxon>Crustacea</taxon>
        <taxon>Multicrustacea</taxon>
        <taxon>Malacostraca</taxon>
        <taxon>Eumalacostraca</taxon>
        <taxon>Eucarida</taxon>
        <taxon>Decapoda</taxon>
        <taxon>Pleocyemata</taxon>
        <taxon>Brachyura</taxon>
        <taxon>Eubrachyura</taxon>
        <taxon>Portunoidea</taxon>
        <taxon>Portunidae</taxon>
        <taxon>Portuninae</taxon>
        <taxon>Portunus</taxon>
    </lineage>
</organism>
<evidence type="ECO:0000313" key="3">
    <source>
        <dbReference type="EMBL" id="MPC91489.1"/>
    </source>
</evidence>